<dbReference type="OrthoDB" id="9815195at2"/>
<organism evidence="1 2">
    <name type="scientific">Croceibacterium xixiisoli</name>
    <dbReference type="NCBI Taxonomy" id="1476466"/>
    <lineage>
        <taxon>Bacteria</taxon>
        <taxon>Pseudomonadati</taxon>
        <taxon>Pseudomonadota</taxon>
        <taxon>Alphaproteobacteria</taxon>
        <taxon>Sphingomonadales</taxon>
        <taxon>Erythrobacteraceae</taxon>
        <taxon>Croceibacterium</taxon>
    </lineage>
</organism>
<sequence length="217" mass="22571">MFAGAAVAAGGLARSATGPLLGPAKPLPPPPVPVAARVPATPVKASLGSLNPALLQRALAALNTHSRDIGLRDRIAIVDFTAPSADARMHFLDVKSGDISHMLVAHGSGSDPGHTGFLQKFSNAFNSNASSEGAFVTADYYVGKHGRSQRIRGLDPTNNNALDRAVVIHGAWYAEADMVKAHGKLGRSQGCFAVGDSELATLFDYMGEGRLLYAAKA</sequence>
<dbReference type="PANTHER" id="PTHR38477">
    <property type="entry name" value="HYPOTHETICAL EXPORTED PROTEIN"/>
    <property type="match status" value="1"/>
</dbReference>
<dbReference type="Pfam" id="PF13645">
    <property type="entry name" value="YkuD_2"/>
    <property type="match status" value="1"/>
</dbReference>
<evidence type="ECO:0000313" key="1">
    <source>
        <dbReference type="EMBL" id="MXO99304.1"/>
    </source>
</evidence>
<gene>
    <name evidence="1" type="ORF">GRI97_09915</name>
</gene>
<evidence type="ECO:0000313" key="2">
    <source>
        <dbReference type="Proteomes" id="UP000469430"/>
    </source>
</evidence>
<dbReference type="EMBL" id="WTYJ01000002">
    <property type="protein sequence ID" value="MXO99304.1"/>
    <property type="molecule type" value="Genomic_DNA"/>
</dbReference>
<accession>A0A6I4TTS5</accession>
<name>A0A6I4TTS5_9SPHN</name>
<proteinExistence type="predicted"/>
<dbReference type="AlphaFoldDB" id="A0A6I4TTS5"/>
<reference evidence="1 2" key="1">
    <citation type="submission" date="2019-12" db="EMBL/GenBank/DDBJ databases">
        <title>Genomic-based taxomic classification of the family Erythrobacteraceae.</title>
        <authorList>
            <person name="Xu L."/>
        </authorList>
    </citation>
    <scope>NUCLEOTIDE SEQUENCE [LARGE SCALE GENOMIC DNA]</scope>
    <source>
        <strain evidence="1 2">S36</strain>
    </source>
</reference>
<comment type="caution">
    <text evidence="1">The sequence shown here is derived from an EMBL/GenBank/DDBJ whole genome shotgun (WGS) entry which is preliminary data.</text>
</comment>
<dbReference type="InterPro" id="IPR032676">
    <property type="entry name" value="YkuD_2"/>
</dbReference>
<keyword evidence="2" id="KW-1185">Reference proteome</keyword>
<dbReference type="Proteomes" id="UP000469430">
    <property type="component" value="Unassembled WGS sequence"/>
</dbReference>
<dbReference type="PANTHER" id="PTHR38477:SF1">
    <property type="entry name" value="MUREIN L,D-TRANSPEPTIDASE CATALYTIC DOMAIN FAMILY PROTEIN"/>
    <property type="match status" value="1"/>
</dbReference>
<protein>
    <submittedName>
        <fullName evidence="1">Transcriptional initiation protein Tat</fullName>
    </submittedName>
</protein>